<dbReference type="SUPFAM" id="SSF46785">
    <property type="entry name" value="Winged helix' DNA-binding domain"/>
    <property type="match status" value="1"/>
</dbReference>
<dbReference type="Gene3D" id="3.40.1410.10">
    <property type="entry name" value="Chorismate lyase-like"/>
    <property type="match status" value="1"/>
</dbReference>
<dbReference type="SMART" id="SM00345">
    <property type="entry name" value="HTH_GNTR"/>
    <property type="match status" value="1"/>
</dbReference>
<keyword evidence="3" id="KW-0804">Transcription</keyword>
<evidence type="ECO:0000313" key="6">
    <source>
        <dbReference type="Proteomes" id="UP001325248"/>
    </source>
</evidence>
<dbReference type="PRINTS" id="PR00035">
    <property type="entry name" value="HTHGNTR"/>
</dbReference>
<dbReference type="PROSITE" id="PS50949">
    <property type="entry name" value="HTH_GNTR"/>
    <property type="match status" value="1"/>
</dbReference>
<keyword evidence="1" id="KW-0805">Transcription regulation</keyword>
<organism evidence="5 6">
    <name type="scientific">Blautia producta</name>
    <dbReference type="NCBI Taxonomy" id="33035"/>
    <lineage>
        <taxon>Bacteria</taxon>
        <taxon>Bacillati</taxon>
        <taxon>Bacillota</taxon>
        <taxon>Clostridia</taxon>
        <taxon>Lachnospirales</taxon>
        <taxon>Lachnospiraceae</taxon>
        <taxon>Blautia</taxon>
    </lineage>
</organism>
<keyword evidence="2" id="KW-0238">DNA-binding</keyword>
<accession>A0ABZ0UCA4</accession>
<reference evidence="5" key="1">
    <citation type="submission" date="2023-10" db="EMBL/GenBank/DDBJ databases">
        <title>Genome sequence of Blautia coccoides DSM 935.</title>
        <authorList>
            <person name="Boeer T."/>
            <person name="Bengelsdorf F.R."/>
            <person name="Daniel R."/>
            <person name="Poehlein A."/>
        </authorList>
    </citation>
    <scope>NUCLEOTIDE SEQUENCE [LARGE SCALE GENOMIC DNA]</scope>
    <source>
        <strain evidence="5">DSM 935</strain>
    </source>
</reference>
<dbReference type="CDD" id="cd07377">
    <property type="entry name" value="WHTH_GntR"/>
    <property type="match status" value="1"/>
</dbReference>
<proteinExistence type="predicted"/>
<dbReference type="SMART" id="SM00866">
    <property type="entry name" value="UTRA"/>
    <property type="match status" value="1"/>
</dbReference>
<evidence type="ECO:0000256" key="3">
    <source>
        <dbReference type="ARBA" id="ARBA00023163"/>
    </source>
</evidence>
<dbReference type="InterPro" id="IPR000524">
    <property type="entry name" value="Tscrpt_reg_HTH_GntR"/>
</dbReference>
<dbReference type="InterPro" id="IPR036388">
    <property type="entry name" value="WH-like_DNA-bd_sf"/>
</dbReference>
<dbReference type="SUPFAM" id="SSF64288">
    <property type="entry name" value="Chorismate lyase-like"/>
    <property type="match status" value="1"/>
</dbReference>
<gene>
    <name evidence="5" type="primary">nagR_3</name>
    <name evidence="5" type="ORF">BLCOC_32490</name>
</gene>
<evidence type="ECO:0000256" key="1">
    <source>
        <dbReference type="ARBA" id="ARBA00023015"/>
    </source>
</evidence>
<evidence type="ECO:0000256" key="2">
    <source>
        <dbReference type="ARBA" id="ARBA00023125"/>
    </source>
</evidence>
<dbReference type="InterPro" id="IPR011663">
    <property type="entry name" value="UTRA"/>
</dbReference>
<evidence type="ECO:0000259" key="4">
    <source>
        <dbReference type="PROSITE" id="PS50949"/>
    </source>
</evidence>
<evidence type="ECO:0000313" key="5">
    <source>
        <dbReference type="EMBL" id="WPX74892.1"/>
    </source>
</evidence>
<dbReference type="InterPro" id="IPR036390">
    <property type="entry name" value="WH_DNA-bd_sf"/>
</dbReference>
<keyword evidence="6" id="KW-1185">Reference proteome</keyword>
<feature type="domain" description="HTH gntR-type" evidence="4">
    <location>
        <begin position="9"/>
        <end position="77"/>
    </location>
</feature>
<protein>
    <submittedName>
        <fullName evidence="5">HTH-type transcriptional repressor NagR</fullName>
    </submittedName>
</protein>
<dbReference type="PANTHER" id="PTHR44846">
    <property type="entry name" value="MANNOSYL-D-GLYCERATE TRANSPORT/METABOLISM SYSTEM REPRESSOR MNGR-RELATED"/>
    <property type="match status" value="1"/>
</dbReference>
<dbReference type="PANTHER" id="PTHR44846:SF1">
    <property type="entry name" value="MANNOSYL-D-GLYCERATE TRANSPORT_METABOLISM SYSTEM REPRESSOR MNGR-RELATED"/>
    <property type="match status" value="1"/>
</dbReference>
<dbReference type="Proteomes" id="UP001325248">
    <property type="component" value="Chromosome"/>
</dbReference>
<dbReference type="InterPro" id="IPR050679">
    <property type="entry name" value="Bact_HTH_transcr_reg"/>
</dbReference>
<dbReference type="EMBL" id="CP136422">
    <property type="protein sequence ID" value="WPX74892.1"/>
    <property type="molecule type" value="Genomic_DNA"/>
</dbReference>
<dbReference type="Pfam" id="PF07702">
    <property type="entry name" value="UTRA"/>
    <property type="match status" value="1"/>
</dbReference>
<sequence length="241" mass="27381">MNQDEFKRAPAYLQIRESIYNKIISGEYKAGQKLPAEDKMAEQFGVSRMTVNKALMELVNREYLTRIQGSGTFVSKMRKEGSKSAKMSFNDSLTQKGFQVETIVLEKKMIPAGREAAESLNIPLTSSIMYLKRLRKVHNEPIVLQEAYLTSSVSGILMDIDFTTQSLYASLKKYCDTDIVRAKDMVEAKGAGKEICELLEVEENYPVLCTRRIAYAAGDMPVELSFSVYRSDQYVLEVEYR</sequence>
<name>A0ABZ0UCA4_9FIRM</name>
<dbReference type="Pfam" id="PF00392">
    <property type="entry name" value="GntR"/>
    <property type="match status" value="1"/>
</dbReference>
<dbReference type="InterPro" id="IPR028978">
    <property type="entry name" value="Chorismate_lyase_/UTRA_dom_sf"/>
</dbReference>
<dbReference type="Gene3D" id="1.10.10.10">
    <property type="entry name" value="Winged helix-like DNA-binding domain superfamily/Winged helix DNA-binding domain"/>
    <property type="match status" value="1"/>
</dbReference>